<dbReference type="GO" id="GO:0043041">
    <property type="term" value="P:amino acid activation for nonribosomal peptide biosynthetic process"/>
    <property type="evidence" value="ECO:0007669"/>
    <property type="project" value="TreeGrafter"/>
</dbReference>
<dbReference type="InterPro" id="IPR042099">
    <property type="entry name" value="ANL_N_sf"/>
</dbReference>
<gene>
    <name evidence="2" type="ORF">IAA06_06560</name>
</gene>
<organism evidence="2 3">
    <name type="scientific">Candidatus Blautia faecavium</name>
    <dbReference type="NCBI Taxonomy" id="2838487"/>
    <lineage>
        <taxon>Bacteria</taxon>
        <taxon>Bacillati</taxon>
        <taxon>Bacillota</taxon>
        <taxon>Clostridia</taxon>
        <taxon>Lachnospirales</taxon>
        <taxon>Lachnospiraceae</taxon>
        <taxon>Blautia</taxon>
    </lineage>
</organism>
<dbReference type="Pfam" id="PF00501">
    <property type="entry name" value="AMP-binding"/>
    <property type="match status" value="1"/>
</dbReference>
<dbReference type="PANTHER" id="PTHR45527:SF1">
    <property type="entry name" value="FATTY ACID SYNTHASE"/>
    <property type="match status" value="1"/>
</dbReference>
<feature type="domain" description="AMP-dependent synthetase/ligase" evidence="1">
    <location>
        <begin position="9"/>
        <end position="363"/>
    </location>
</feature>
<dbReference type="InterPro" id="IPR045851">
    <property type="entry name" value="AMP-bd_C_sf"/>
</dbReference>
<evidence type="ECO:0000313" key="3">
    <source>
        <dbReference type="Proteomes" id="UP000823842"/>
    </source>
</evidence>
<dbReference type="InterPro" id="IPR000873">
    <property type="entry name" value="AMP-dep_synth/lig_dom"/>
</dbReference>
<dbReference type="GO" id="GO:0044550">
    <property type="term" value="P:secondary metabolite biosynthetic process"/>
    <property type="evidence" value="ECO:0007669"/>
    <property type="project" value="TreeGrafter"/>
</dbReference>
<proteinExistence type="predicted"/>
<dbReference type="GO" id="GO:0005737">
    <property type="term" value="C:cytoplasm"/>
    <property type="evidence" value="ECO:0007669"/>
    <property type="project" value="TreeGrafter"/>
</dbReference>
<dbReference type="SUPFAM" id="SSF56801">
    <property type="entry name" value="Acetyl-CoA synthetase-like"/>
    <property type="match status" value="1"/>
</dbReference>
<dbReference type="AlphaFoldDB" id="A0A9D2RX34"/>
<dbReference type="GO" id="GO:0031177">
    <property type="term" value="F:phosphopantetheine binding"/>
    <property type="evidence" value="ECO:0007669"/>
    <property type="project" value="TreeGrafter"/>
</dbReference>
<comment type="caution">
    <text evidence="2">The sequence shown here is derived from an EMBL/GenBank/DDBJ whole genome shotgun (WGS) entry which is preliminary data.</text>
</comment>
<protein>
    <submittedName>
        <fullName evidence="2">AMP-binding protein</fullName>
    </submittedName>
</protein>
<name>A0A9D2RX34_9FIRM</name>
<dbReference type="Gene3D" id="3.40.50.12780">
    <property type="entry name" value="N-terminal domain of ligase-like"/>
    <property type="match status" value="1"/>
</dbReference>
<dbReference type="EMBL" id="DWYZ01000127">
    <property type="protein sequence ID" value="HJB28440.1"/>
    <property type="molecule type" value="Genomic_DNA"/>
</dbReference>
<sequence length="506" mass="57742">MIYNILDYLERAERKHPDKIVFADPDREVSYRECVKNGKAIGTAIAQKGAPRQPVAVLIDRDVESVEIFMGSVYAGNFYVPVGKALPPGRISMILDTVKPVCLVCREKDLPFVEKLGYAGCVLVYEQLLDTRTDEGLLERIRKSHIDTDPLYAIYTSGSTGTPKGVLVCHRSVIDLVERFAECFSFTEDEVFGNQAPFDFDVSVKDIYSALRNGATMYIVPQKMFSFPKLLIPYLNEKKVTAVIWAVSALALVATFKGLEKERPAYLKKIMFSGEVMPIKVLNYWREKLPDAMYVNLYGPTEITCNCSYYIVDREFSLNETLPIGEAFPNTDMFLLNEENRLAGEGELGEICVRGTSLALGYYRNKEATEKAFCQNPLNTDYPELIYQTGDLGKYRNGEIFYVTRKDFQIKHMGHRIELGEIETVLDGLAYISRSCCIYDGENEKIYMFYQAEEPCEKQIVRDLQVYLPKYMCPNKYIYLEQLPLNKNGKIDRAALKERYIINGKN</sequence>
<evidence type="ECO:0000259" key="1">
    <source>
        <dbReference type="Pfam" id="PF00501"/>
    </source>
</evidence>
<evidence type="ECO:0000313" key="2">
    <source>
        <dbReference type="EMBL" id="HJB28440.1"/>
    </source>
</evidence>
<accession>A0A9D2RX34</accession>
<reference evidence="2" key="1">
    <citation type="journal article" date="2021" name="PeerJ">
        <title>Extensive microbial diversity within the chicken gut microbiome revealed by metagenomics and culture.</title>
        <authorList>
            <person name="Gilroy R."/>
            <person name="Ravi A."/>
            <person name="Getino M."/>
            <person name="Pursley I."/>
            <person name="Horton D.L."/>
            <person name="Alikhan N.F."/>
            <person name="Baker D."/>
            <person name="Gharbi K."/>
            <person name="Hall N."/>
            <person name="Watson M."/>
            <person name="Adriaenssens E.M."/>
            <person name="Foster-Nyarko E."/>
            <person name="Jarju S."/>
            <person name="Secka A."/>
            <person name="Antonio M."/>
            <person name="Oren A."/>
            <person name="Chaudhuri R.R."/>
            <person name="La Ragione R."/>
            <person name="Hildebrand F."/>
            <person name="Pallen M.J."/>
        </authorList>
    </citation>
    <scope>NUCLEOTIDE SEQUENCE</scope>
    <source>
        <strain evidence="2">ChiSjej1B19-5720</strain>
    </source>
</reference>
<reference evidence="2" key="2">
    <citation type="submission" date="2021-04" db="EMBL/GenBank/DDBJ databases">
        <authorList>
            <person name="Gilroy R."/>
        </authorList>
    </citation>
    <scope>NUCLEOTIDE SEQUENCE</scope>
    <source>
        <strain evidence="2">ChiSjej1B19-5720</strain>
    </source>
</reference>
<dbReference type="PANTHER" id="PTHR45527">
    <property type="entry name" value="NONRIBOSOMAL PEPTIDE SYNTHETASE"/>
    <property type="match status" value="1"/>
</dbReference>
<dbReference type="Gene3D" id="3.30.300.30">
    <property type="match status" value="1"/>
</dbReference>
<dbReference type="Proteomes" id="UP000823842">
    <property type="component" value="Unassembled WGS sequence"/>
</dbReference>